<dbReference type="OrthoDB" id="4512892at2"/>
<gene>
    <name evidence="3" type="ORF">ATO7_01595</name>
</gene>
<dbReference type="RefSeq" id="WP_083559160.1">
    <property type="nucleotide sequence ID" value="NZ_AQQV01000001.1"/>
</dbReference>
<evidence type="ECO:0000256" key="1">
    <source>
        <dbReference type="ARBA" id="ARBA00022801"/>
    </source>
</evidence>
<dbReference type="Proteomes" id="UP000192342">
    <property type="component" value="Unassembled WGS sequence"/>
</dbReference>
<dbReference type="EMBL" id="AQQV01000001">
    <property type="protein sequence ID" value="ORE88528.1"/>
    <property type="molecule type" value="Genomic_DNA"/>
</dbReference>
<accession>A0A1Y1SG16</accession>
<dbReference type="PANTHER" id="PTHR43798">
    <property type="entry name" value="MONOACYLGLYCEROL LIPASE"/>
    <property type="match status" value="1"/>
</dbReference>
<dbReference type="SUPFAM" id="SSF53474">
    <property type="entry name" value="alpha/beta-Hydrolases"/>
    <property type="match status" value="1"/>
</dbReference>
<evidence type="ECO:0000313" key="3">
    <source>
        <dbReference type="EMBL" id="ORE88528.1"/>
    </source>
</evidence>
<reference evidence="3 4" key="1">
    <citation type="submission" date="2013-04" db="EMBL/GenBank/DDBJ databases">
        <title>Oceanococcus atlanticus 22II-S10r2 Genome Sequencing.</title>
        <authorList>
            <person name="Lai Q."/>
            <person name="Li G."/>
            <person name="Shao Z."/>
        </authorList>
    </citation>
    <scope>NUCLEOTIDE SEQUENCE [LARGE SCALE GENOMIC DNA]</scope>
    <source>
        <strain evidence="3 4">22II-S10r2</strain>
    </source>
</reference>
<dbReference type="AlphaFoldDB" id="A0A1Y1SG16"/>
<name>A0A1Y1SG16_9GAMM</name>
<dbReference type="InterPro" id="IPR029058">
    <property type="entry name" value="AB_hydrolase_fold"/>
</dbReference>
<comment type="caution">
    <text evidence="3">The sequence shown here is derived from an EMBL/GenBank/DDBJ whole genome shotgun (WGS) entry which is preliminary data.</text>
</comment>
<dbReference type="PANTHER" id="PTHR43798:SF31">
    <property type="entry name" value="AB HYDROLASE SUPERFAMILY PROTEIN YCLE"/>
    <property type="match status" value="1"/>
</dbReference>
<evidence type="ECO:0000313" key="4">
    <source>
        <dbReference type="Proteomes" id="UP000192342"/>
    </source>
</evidence>
<organism evidence="3 4">
    <name type="scientific">Oceanococcus atlanticus</name>
    <dbReference type="NCBI Taxonomy" id="1317117"/>
    <lineage>
        <taxon>Bacteria</taxon>
        <taxon>Pseudomonadati</taxon>
        <taxon>Pseudomonadota</taxon>
        <taxon>Gammaproteobacteria</taxon>
        <taxon>Chromatiales</taxon>
        <taxon>Oceanococcaceae</taxon>
        <taxon>Oceanococcus</taxon>
    </lineage>
</organism>
<dbReference type="Pfam" id="PF12697">
    <property type="entry name" value="Abhydrolase_6"/>
    <property type="match status" value="1"/>
</dbReference>
<proteinExistence type="predicted"/>
<dbReference type="GO" id="GO:0016787">
    <property type="term" value="F:hydrolase activity"/>
    <property type="evidence" value="ECO:0007669"/>
    <property type="project" value="UniProtKB-KW"/>
</dbReference>
<dbReference type="GO" id="GO:0016020">
    <property type="term" value="C:membrane"/>
    <property type="evidence" value="ECO:0007669"/>
    <property type="project" value="TreeGrafter"/>
</dbReference>
<sequence>MTEVLRVPTAMAVGNIENLHVAAEIHQPTATDRGIALICLPGGGMNRQFYDLPVPGDDSFSFVKAMCAQGFTCVLLDHPGVGESDQPEDGFVLTPLLIAQLHAAALSWLKTHVAALRGLRSIGVGHSMGAMITLIQQHQHASHEGIVLLGFGFEGLPQYLHPKVQALLDDRAALEAQSVGLARKFFRVGYPVIRGGGGGGGIYGGETAERAGIEGIKAVSTHLLAVPAFMSMLPHHWDPMAARIDVPVLVALGDKDLVKAPDNAGQIFSHSPAVEVMVLPETGHSQFLFASRRDLFARIGHWVHDLWPMT</sequence>
<dbReference type="Gene3D" id="3.40.50.1820">
    <property type="entry name" value="alpha/beta hydrolase"/>
    <property type="match status" value="1"/>
</dbReference>
<protein>
    <recommendedName>
        <fullName evidence="2">AB hydrolase-1 domain-containing protein</fullName>
    </recommendedName>
</protein>
<keyword evidence="4" id="KW-1185">Reference proteome</keyword>
<evidence type="ECO:0000259" key="2">
    <source>
        <dbReference type="Pfam" id="PF12697"/>
    </source>
</evidence>
<feature type="domain" description="AB hydrolase-1" evidence="2">
    <location>
        <begin position="37"/>
        <end position="298"/>
    </location>
</feature>
<dbReference type="InterPro" id="IPR050266">
    <property type="entry name" value="AB_hydrolase_sf"/>
</dbReference>
<dbReference type="InterPro" id="IPR000073">
    <property type="entry name" value="AB_hydrolase_1"/>
</dbReference>
<keyword evidence="1" id="KW-0378">Hydrolase</keyword>
<dbReference type="STRING" id="1317117.ATO7_01595"/>